<comment type="caution">
    <text evidence="1">The sequence shown here is derived from an EMBL/GenBank/DDBJ whole genome shotgun (WGS) entry which is preliminary data.</text>
</comment>
<gene>
    <name evidence="1" type="ORF">GCM10011366_02150</name>
</gene>
<dbReference type="Proteomes" id="UP000605670">
    <property type="component" value="Unassembled WGS sequence"/>
</dbReference>
<dbReference type="AlphaFoldDB" id="A0A917F2F2"/>
<reference evidence="1" key="2">
    <citation type="submission" date="2020-09" db="EMBL/GenBank/DDBJ databases">
        <authorList>
            <person name="Sun Q."/>
            <person name="Zhou Y."/>
        </authorList>
    </citation>
    <scope>NUCLEOTIDE SEQUENCE</scope>
    <source>
        <strain evidence="1">CGMCC 1.12160</strain>
    </source>
</reference>
<accession>A0A917F2F2</accession>
<proteinExistence type="predicted"/>
<dbReference type="EMBL" id="BMEM01000001">
    <property type="protein sequence ID" value="GGF38153.1"/>
    <property type="molecule type" value="Genomic_DNA"/>
</dbReference>
<evidence type="ECO:0000313" key="1">
    <source>
        <dbReference type="EMBL" id="GGF38153.1"/>
    </source>
</evidence>
<sequence length="104" mass="11323">MDVCLLYFEDCPNWKVTDRRLVAIAAEHPEVRIRRQRVETLEQAQQVGFRGSPTVLVDDTDAFCAPDSAGGLSCRVYHTADGLAGAPTTGQLYAALGLAQEATR</sequence>
<protein>
    <recommendedName>
        <fullName evidence="3">Thioredoxin domain-containing protein</fullName>
    </recommendedName>
</protein>
<evidence type="ECO:0000313" key="2">
    <source>
        <dbReference type="Proteomes" id="UP000605670"/>
    </source>
</evidence>
<evidence type="ECO:0008006" key="3">
    <source>
        <dbReference type="Google" id="ProtNLM"/>
    </source>
</evidence>
<name>A0A917F2F2_9MICO</name>
<reference evidence="1" key="1">
    <citation type="journal article" date="2014" name="Int. J. Syst. Evol. Microbiol.">
        <title>Complete genome sequence of Corynebacterium casei LMG S-19264T (=DSM 44701T), isolated from a smear-ripened cheese.</title>
        <authorList>
            <consortium name="US DOE Joint Genome Institute (JGI-PGF)"/>
            <person name="Walter F."/>
            <person name="Albersmeier A."/>
            <person name="Kalinowski J."/>
            <person name="Ruckert C."/>
        </authorList>
    </citation>
    <scope>NUCLEOTIDE SEQUENCE</scope>
    <source>
        <strain evidence="1">CGMCC 1.12160</strain>
    </source>
</reference>
<dbReference type="RefSeq" id="WP_141336930.1">
    <property type="nucleotide sequence ID" value="NZ_BAABKH010000010.1"/>
</dbReference>
<organism evidence="1 2">
    <name type="scientific">Ornithinimicrobium tianjinense</name>
    <dbReference type="NCBI Taxonomy" id="1195761"/>
    <lineage>
        <taxon>Bacteria</taxon>
        <taxon>Bacillati</taxon>
        <taxon>Actinomycetota</taxon>
        <taxon>Actinomycetes</taxon>
        <taxon>Micrococcales</taxon>
        <taxon>Ornithinimicrobiaceae</taxon>
        <taxon>Ornithinimicrobium</taxon>
    </lineage>
</organism>
<keyword evidence="2" id="KW-1185">Reference proteome</keyword>